<reference evidence="2" key="1">
    <citation type="journal article" date="2019" name="Int. J. Syst. Evol. Microbiol.">
        <title>The Global Catalogue of Microorganisms (GCM) 10K type strain sequencing project: providing services to taxonomists for standard genome sequencing and annotation.</title>
        <authorList>
            <consortium name="The Broad Institute Genomics Platform"/>
            <consortium name="The Broad Institute Genome Sequencing Center for Infectious Disease"/>
            <person name="Wu L."/>
            <person name="Ma J."/>
        </authorList>
    </citation>
    <scope>NUCLEOTIDE SEQUENCE [LARGE SCALE GENOMIC DNA]</scope>
    <source>
        <strain evidence="2">JCM 16603</strain>
    </source>
</reference>
<evidence type="ECO:0000313" key="1">
    <source>
        <dbReference type="EMBL" id="GAA4009136.1"/>
    </source>
</evidence>
<dbReference type="Gene3D" id="3.40.50.1980">
    <property type="entry name" value="Nitrogenase molybdenum iron protein domain"/>
    <property type="match status" value="1"/>
</dbReference>
<proteinExistence type="predicted"/>
<protein>
    <submittedName>
        <fullName evidence="1">ABC transporter substrate-binding protein</fullName>
    </submittedName>
</protein>
<dbReference type="EMBL" id="BAAAZD010000002">
    <property type="protein sequence ID" value="GAA4009136.1"/>
    <property type="molecule type" value="Genomic_DNA"/>
</dbReference>
<accession>A0ABP7SAQ1</accession>
<comment type="caution">
    <text evidence="1">The sequence shown here is derived from an EMBL/GenBank/DDBJ whole genome shotgun (WGS) entry which is preliminary data.</text>
</comment>
<keyword evidence="2" id="KW-1185">Reference proteome</keyword>
<dbReference type="SUPFAM" id="SSF53807">
    <property type="entry name" value="Helical backbone' metal receptor"/>
    <property type="match status" value="1"/>
</dbReference>
<evidence type="ECO:0000313" key="2">
    <source>
        <dbReference type="Proteomes" id="UP001501310"/>
    </source>
</evidence>
<sequence>MPAFALALAADAALRVASLNLCTDELLLLLAGPGQIVSVSHLSQSPRETALWRSARAFPANDGKLESVLARQPQVILTMGGSGGARQALARRFGARLIELPYPSTPAEVVNQVEQVARLLGRPQAAAPYQRTLDRLQARRPPLAEGAFVGGGGLSLSPQGLGAEWLALAGFRQTMITGGRLTLEKLATNPPKWLIRSDYRADQASRGTAWLNHPIVTRLKSRTIVTDGRAWTCGGLAMLGEVERLRGARTAR</sequence>
<organism evidence="1 2">
    <name type="scientific">Sphingomonas humi</name>
    <dbReference type="NCBI Taxonomy" id="335630"/>
    <lineage>
        <taxon>Bacteria</taxon>
        <taxon>Pseudomonadati</taxon>
        <taxon>Pseudomonadota</taxon>
        <taxon>Alphaproteobacteria</taxon>
        <taxon>Sphingomonadales</taxon>
        <taxon>Sphingomonadaceae</taxon>
        <taxon>Sphingomonas</taxon>
    </lineage>
</organism>
<gene>
    <name evidence="1" type="ORF">GCM10022211_23880</name>
</gene>
<dbReference type="Proteomes" id="UP001501310">
    <property type="component" value="Unassembled WGS sequence"/>
</dbReference>
<name>A0ABP7SAQ1_9SPHN</name>